<evidence type="ECO:0000313" key="14">
    <source>
        <dbReference type="Proteomes" id="UP000051992"/>
    </source>
</evidence>
<feature type="transmembrane region" description="Helical" evidence="11">
    <location>
        <begin position="85"/>
        <end position="107"/>
    </location>
</feature>
<evidence type="ECO:0000256" key="5">
    <source>
        <dbReference type="ARBA" id="ARBA00022692"/>
    </source>
</evidence>
<dbReference type="AlphaFoldDB" id="A0A0R2H2G6"/>
<reference evidence="13 14" key="1">
    <citation type="journal article" date="2015" name="Genome Announc.">
        <title>Expanding the biotechnology potential of lactobacilli through comparative genomics of 213 strains and associated genera.</title>
        <authorList>
            <person name="Sun Z."/>
            <person name="Harris H.M."/>
            <person name="McCann A."/>
            <person name="Guo C."/>
            <person name="Argimon S."/>
            <person name="Zhang W."/>
            <person name="Yang X."/>
            <person name="Jeffery I.B."/>
            <person name="Cooney J.C."/>
            <person name="Kagawa T.F."/>
            <person name="Liu W."/>
            <person name="Song Y."/>
            <person name="Salvetti E."/>
            <person name="Wrobel A."/>
            <person name="Rasinkangas P."/>
            <person name="Parkhill J."/>
            <person name="Rea M.C."/>
            <person name="O'Sullivan O."/>
            <person name="Ritari J."/>
            <person name="Douillard F.P."/>
            <person name="Paul Ross R."/>
            <person name="Yang R."/>
            <person name="Briner A.E."/>
            <person name="Felis G.E."/>
            <person name="de Vos W.M."/>
            <person name="Barrangou R."/>
            <person name="Klaenhammer T.R."/>
            <person name="Caufield P.W."/>
            <person name="Cui Y."/>
            <person name="Zhang H."/>
            <person name="O'Toole P.W."/>
        </authorList>
    </citation>
    <scope>NUCLEOTIDE SEQUENCE [LARGE SCALE GENOMIC DNA]</scope>
    <source>
        <strain evidence="13 14">DSM 20410</strain>
    </source>
</reference>
<gene>
    <name evidence="13" type="ORF">IV50_GL000343</name>
</gene>
<dbReference type="GO" id="GO:0016020">
    <property type="term" value="C:membrane"/>
    <property type="evidence" value="ECO:0007669"/>
    <property type="project" value="UniProtKB-SubCell"/>
</dbReference>
<evidence type="ECO:0000256" key="8">
    <source>
        <dbReference type="ARBA" id="ARBA00023065"/>
    </source>
</evidence>
<dbReference type="InterPro" id="IPR006153">
    <property type="entry name" value="Cation/H_exchanger_TM"/>
</dbReference>
<proteinExistence type="inferred from homology"/>
<dbReference type="Pfam" id="PF00999">
    <property type="entry name" value="Na_H_Exchanger"/>
    <property type="match status" value="1"/>
</dbReference>
<sequence>MEILYFGVLIFAALAGGKLAEKMGLSNVVGQLLAGIIVGPAMLNWVPSLHIIHVIGEYGVLLLMLNAGLETDVKQLKQNMKAATYAAVLGVVLPLVTFPILALMFGIQLQTAIFWGIVFAATSVSITIAVLNEQGKLASTAGSVILGAAVLDDVMALLLVAGYAMFIGGSGLGPDSVMPLVAFGLGLLVRRWSGSSHFLELSNSIGKWTLFPIFFGSIGLMVSFDNFWNEAVLLVILTIVAVATKYYGAGWGAQLAGIGKTDSRAIGAGMISRGEMALVIAQIGLSTKIINHMEFSSFVIVIILSTIIAPIILRPLLEQVTD</sequence>
<keyword evidence="14" id="KW-1185">Reference proteome</keyword>
<keyword evidence="9 11" id="KW-0472">Membrane</keyword>
<accession>A0A0R2H2G6</accession>
<keyword evidence="7" id="KW-0915">Sodium</keyword>
<dbReference type="GO" id="GO:0015297">
    <property type="term" value="F:antiporter activity"/>
    <property type="evidence" value="ECO:0007669"/>
    <property type="project" value="UniProtKB-KW"/>
</dbReference>
<evidence type="ECO:0000256" key="11">
    <source>
        <dbReference type="SAM" id="Phobius"/>
    </source>
</evidence>
<dbReference type="PANTHER" id="PTHR43562">
    <property type="entry name" value="NAPA-TYPE SODIUM/HYDROGEN ANTIPORTER"/>
    <property type="match status" value="1"/>
</dbReference>
<keyword evidence="8" id="KW-0406">Ion transport</keyword>
<feature type="transmembrane region" description="Helical" evidence="11">
    <location>
        <begin position="144"/>
        <end position="164"/>
    </location>
</feature>
<evidence type="ECO:0000256" key="10">
    <source>
        <dbReference type="ARBA" id="ARBA00023201"/>
    </source>
</evidence>
<evidence type="ECO:0000256" key="9">
    <source>
        <dbReference type="ARBA" id="ARBA00023136"/>
    </source>
</evidence>
<feature type="transmembrane region" description="Helical" evidence="11">
    <location>
        <begin position="44"/>
        <end position="65"/>
    </location>
</feature>
<evidence type="ECO:0000256" key="2">
    <source>
        <dbReference type="ARBA" id="ARBA00005551"/>
    </source>
</evidence>
<keyword evidence="10" id="KW-0739">Sodium transport</keyword>
<dbReference type="Gene3D" id="1.20.1530.20">
    <property type="match status" value="1"/>
</dbReference>
<keyword evidence="3" id="KW-0813">Transport</keyword>
<name>A0A0R2H2G6_WEIVI</name>
<dbReference type="Proteomes" id="UP000051992">
    <property type="component" value="Unassembled WGS sequence"/>
</dbReference>
<keyword evidence="6 11" id="KW-1133">Transmembrane helix</keyword>
<evidence type="ECO:0000259" key="12">
    <source>
        <dbReference type="Pfam" id="PF00999"/>
    </source>
</evidence>
<dbReference type="GO" id="GO:1902600">
    <property type="term" value="P:proton transmembrane transport"/>
    <property type="evidence" value="ECO:0007669"/>
    <property type="project" value="InterPro"/>
</dbReference>
<dbReference type="PATRIC" id="fig|1629.5.peg.346"/>
<comment type="caution">
    <text evidence="13">The sequence shown here is derived from an EMBL/GenBank/DDBJ whole genome shotgun (WGS) entry which is preliminary data.</text>
</comment>
<feature type="domain" description="Cation/H+ exchanger transmembrane" evidence="12">
    <location>
        <begin position="10"/>
        <end position="186"/>
    </location>
</feature>
<dbReference type="InterPro" id="IPR038770">
    <property type="entry name" value="Na+/solute_symporter_sf"/>
</dbReference>
<dbReference type="EMBL" id="JQBM01000001">
    <property type="protein sequence ID" value="KRN47073.1"/>
    <property type="molecule type" value="Genomic_DNA"/>
</dbReference>
<keyword evidence="4" id="KW-0050">Antiport</keyword>
<evidence type="ECO:0000256" key="3">
    <source>
        <dbReference type="ARBA" id="ARBA00022448"/>
    </source>
</evidence>
<evidence type="ECO:0000256" key="6">
    <source>
        <dbReference type="ARBA" id="ARBA00022989"/>
    </source>
</evidence>
<comment type="subcellular location">
    <subcellularLocation>
        <location evidence="1">Membrane</location>
        <topology evidence="1">Multi-pass membrane protein</topology>
    </subcellularLocation>
</comment>
<comment type="similarity">
    <text evidence="2">Belongs to the monovalent cation:proton antiporter 2 (CPA2) transporter (TC 2.A.37) family.</text>
</comment>
<feature type="transmembrane region" description="Helical" evidence="11">
    <location>
        <begin position="113"/>
        <end position="132"/>
    </location>
</feature>
<evidence type="ECO:0000256" key="1">
    <source>
        <dbReference type="ARBA" id="ARBA00004141"/>
    </source>
</evidence>
<evidence type="ECO:0000256" key="4">
    <source>
        <dbReference type="ARBA" id="ARBA00022449"/>
    </source>
</evidence>
<dbReference type="RefSeq" id="WP_057744148.1">
    <property type="nucleotide sequence ID" value="NZ_BJLU01000003.1"/>
</dbReference>
<dbReference type="GO" id="GO:0006814">
    <property type="term" value="P:sodium ion transport"/>
    <property type="evidence" value="ECO:0007669"/>
    <property type="project" value="UniProtKB-KW"/>
</dbReference>
<protein>
    <submittedName>
        <fullName evidence="13">Na H antiporter</fullName>
    </submittedName>
</protein>
<evidence type="ECO:0000256" key="7">
    <source>
        <dbReference type="ARBA" id="ARBA00023053"/>
    </source>
</evidence>
<organism evidence="13 14">
    <name type="scientific">Weissella viridescens</name>
    <name type="common">Lactobacillus viridescens</name>
    <dbReference type="NCBI Taxonomy" id="1629"/>
    <lineage>
        <taxon>Bacteria</taxon>
        <taxon>Bacillati</taxon>
        <taxon>Bacillota</taxon>
        <taxon>Bacilli</taxon>
        <taxon>Lactobacillales</taxon>
        <taxon>Lactobacillaceae</taxon>
        <taxon>Weissella</taxon>
    </lineage>
</organism>
<feature type="transmembrane region" description="Helical" evidence="11">
    <location>
        <begin position="295"/>
        <end position="313"/>
    </location>
</feature>
<keyword evidence="5 11" id="KW-0812">Transmembrane</keyword>
<dbReference type="OrthoDB" id="9793589at2"/>
<dbReference type="PANTHER" id="PTHR43562:SF3">
    <property type="entry name" value="SODIUM ION_PROTON EXCHANGER (EUROFUNG)"/>
    <property type="match status" value="1"/>
</dbReference>
<evidence type="ECO:0000313" key="13">
    <source>
        <dbReference type="EMBL" id="KRN47073.1"/>
    </source>
</evidence>
<feature type="transmembrane region" description="Helical" evidence="11">
    <location>
        <begin position="230"/>
        <end position="248"/>
    </location>
</feature>
<feature type="transmembrane region" description="Helical" evidence="11">
    <location>
        <begin position="205"/>
        <end position="224"/>
    </location>
</feature>